<dbReference type="Proteomes" id="UP000265100">
    <property type="component" value="Chromosome 16"/>
</dbReference>
<keyword evidence="1" id="KW-0479">Metal-binding</keyword>
<dbReference type="SMART" id="SM00336">
    <property type="entry name" value="BBOX"/>
    <property type="match status" value="1"/>
</dbReference>
<keyword evidence="2 4" id="KW-0863">Zinc-finger</keyword>
<evidence type="ECO:0000313" key="9">
    <source>
        <dbReference type="Proteomes" id="UP000265100"/>
    </source>
</evidence>
<reference evidence="8" key="1">
    <citation type="submission" date="2018-05" db="EMBL/GenBank/DDBJ databases">
        <authorList>
            <person name="Datahose"/>
        </authorList>
    </citation>
    <scope>NUCLEOTIDE SEQUENCE</scope>
</reference>
<name>A0A3P8PDU2_ASTCA</name>
<dbReference type="CDD" id="cd10229">
    <property type="entry name" value="ASKHA_NBD_HSP70_HSPA12"/>
    <property type="match status" value="1"/>
</dbReference>
<dbReference type="CDD" id="cd19769">
    <property type="entry name" value="Bbox2_TRIM16-like"/>
    <property type="match status" value="1"/>
</dbReference>
<dbReference type="Bgee" id="ENSACLG00000010344">
    <property type="expression patterns" value="Expressed in ovary and 2 other cell types or tissues"/>
</dbReference>
<dbReference type="InterPro" id="IPR058030">
    <property type="entry name" value="TRIM8/14/16/25/29/45/65_CC"/>
</dbReference>
<dbReference type="SUPFAM" id="SSF53067">
    <property type="entry name" value="Actin-like ATPase domain"/>
    <property type="match status" value="2"/>
</dbReference>
<evidence type="ECO:0000256" key="4">
    <source>
        <dbReference type="PROSITE-ProRule" id="PRU00024"/>
    </source>
</evidence>
<feature type="domain" description="RING-type" evidence="6">
    <location>
        <begin position="14"/>
        <end position="54"/>
    </location>
</feature>
<evidence type="ECO:0000256" key="2">
    <source>
        <dbReference type="ARBA" id="ARBA00022771"/>
    </source>
</evidence>
<dbReference type="OMA" id="SHEHRIC"/>
<keyword evidence="9" id="KW-1185">Reference proteome</keyword>
<keyword evidence="5" id="KW-0175">Coiled coil</keyword>
<dbReference type="InterPro" id="IPR001841">
    <property type="entry name" value="Znf_RING"/>
</dbReference>
<feature type="coiled-coil region" evidence="5">
    <location>
        <begin position="190"/>
        <end position="224"/>
    </location>
</feature>
<reference evidence="8" key="2">
    <citation type="submission" date="2025-08" db="UniProtKB">
        <authorList>
            <consortium name="Ensembl"/>
        </authorList>
    </citation>
    <scope>IDENTIFICATION</scope>
</reference>
<proteinExistence type="predicted"/>
<dbReference type="InterPro" id="IPR000315">
    <property type="entry name" value="Znf_B-box"/>
</dbReference>
<organism evidence="8 9">
    <name type="scientific">Astatotilapia calliptera</name>
    <name type="common">Eastern happy</name>
    <name type="synonym">Chromis callipterus</name>
    <dbReference type="NCBI Taxonomy" id="8154"/>
    <lineage>
        <taxon>Eukaryota</taxon>
        <taxon>Metazoa</taxon>
        <taxon>Chordata</taxon>
        <taxon>Craniata</taxon>
        <taxon>Vertebrata</taxon>
        <taxon>Euteleostomi</taxon>
        <taxon>Actinopterygii</taxon>
        <taxon>Neopterygii</taxon>
        <taxon>Teleostei</taxon>
        <taxon>Neoteleostei</taxon>
        <taxon>Acanthomorphata</taxon>
        <taxon>Ovalentaria</taxon>
        <taxon>Cichlomorphae</taxon>
        <taxon>Cichliformes</taxon>
        <taxon>Cichlidae</taxon>
        <taxon>African cichlids</taxon>
        <taxon>Pseudocrenilabrinae</taxon>
        <taxon>Haplochromini</taxon>
        <taxon>Astatotilapia</taxon>
    </lineage>
</organism>
<dbReference type="InterPro" id="IPR013083">
    <property type="entry name" value="Znf_RING/FYVE/PHD"/>
</dbReference>
<sequence>MAAAALVYEDSLCCSICLSVFTKPVSIPCGHNFCLDCITEYWSTLSVLQCPLCKQMFYTRPLLRVNPVIAEMAEKFKKSHEMSSAEETRNEGVLCSMCPGSKVRALKSCLICLVSYCQTHLEPHQRIPALKKHKLIDPVQDLESRVCQHHGEPLELICRLDQMFLCRSCKCGDHKTHETVSLEDEAEMRKSQLRLENNSMDQMIQEHEQKIQKAQQLVKTSRRKAEEALSCSRKVMTALVQHIKTEFTRLSEAIETKQKINETEAESFINELQGDITHMKKKKLQLHEASLITDPFSFLENVLPLTYNKPQVKDWSAVTVTSDQFMIQEILAELETAVREEVSTLREINFRDEKQQHRLEKEAAVRCGQKEREHQQRLTEMETFYKQKLDETRSALNQKDEELKSFIHRLEKEAAVRCGQKEREHQQRLTEMETFYKQKLDETRWSRFYNDSFIIGMQFGIAHTGYAFSLTTREAQSIKYWGEEFGLKTPKTPICILFNEHEEFLDFGYGAKRAYLRMRGQEAKRNYFFEKFTLTLNSKNLNRSKTIKAPNGKSMQALKVFTETLRYLKDDALRTITESTLGRMFIASDFTWVLTVPAIWDPSAKQFMREAATQAGIITEGTQHHLIIALEPEAASAWCKKLPADGFITQNHDGRSLDQCPGTQFIVVDCGGGTIDITVHEVLDGGALKELHKASGNDLGGQSVDRKFKEFLREIFSHGVWDEYEQNFSSEVQRIMYDFMYFKQGDDDIQMSCPFTLGTLDQKRQKIEKFFESVRGASWDDGCIKISKETLRSFFAESLKGITDSLREILNKDLNVEYILLVGGYAESQILRQHVIDQFGDQCKVLCPCRPQEAVVKGAVEFGRNPAVVASRKSAFTYGFADSEKFDPSKHKKEKKSVVQGEEFCGDIFRKLVEEGEDVAWDETRELIFNVLEAKENHTHVRIRFYRTQRRNPLYVDEEGVEEVGLLIVRMPTTRGRKHEVKLNITFGSTEITVTGTGLVYGSKESAMIDFMTRS</sequence>
<dbReference type="InterPro" id="IPR017907">
    <property type="entry name" value="Znf_RING_CS"/>
</dbReference>
<dbReference type="Gene3D" id="3.30.160.60">
    <property type="entry name" value="Classic Zinc Finger"/>
    <property type="match status" value="1"/>
</dbReference>
<dbReference type="PROSITE" id="PS50089">
    <property type="entry name" value="ZF_RING_2"/>
    <property type="match status" value="1"/>
</dbReference>
<evidence type="ECO:0000259" key="7">
    <source>
        <dbReference type="PROSITE" id="PS50119"/>
    </source>
</evidence>
<dbReference type="PROSITE" id="PS50119">
    <property type="entry name" value="ZF_BBOX"/>
    <property type="match status" value="1"/>
</dbReference>
<dbReference type="Pfam" id="PF25600">
    <property type="entry name" value="TRIM_CC"/>
    <property type="match status" value="1"/>
</dbReference>
<dbReference type="Gene3D" id="3.30.420.40">
    <property type="match status" value="2"/>
</dbReference>
<dbReference type="InterPro" id="IPR043129">
    <property type="entry name" value="ATPase_NBD"/>
</dbReference>
<dbReference type="Ensembl" id="ENSACLT00000015546.2">
    <property type="protein sequence ID" value="ENSACLP00000015190.2"/>
    <property type="gene ID" value="ENSACLG00000010330.2"/>
</dbReference>
<dbReference type="GO" id="GO:0008270">
    <property type="term" value="F:zinc ion binding"/>
    <property type="evidence" value="ECO:0007669"/>
    <property type="project" value="UniProtKB-KW"/>
</dbReference>
<evidence type="ECO:0000256" key="3">
    <source>
        <dbReference type="ARBA" id="ARBA00022833"/>
    </source>
</evidence>
<dbReference type="SUPFAM" id="SSF57845">
    <property type="entry name" value="B-box zinc-binding domain"/>
    <property type="match status" value="1"/>
</dbReference>
<dbReference type="Pfam" id="PF00643">
    <property type="entry name" value="zf-B_box"/>
    <property type="match status" value="1"/>
</dbReference>
<dbReference type="AlphaFoldDB" id="A0A3P8PDU2"/>
<dbReference type="Gene3D" id="3.30.40.10">
    <property type="entry name" value="Zinc/RING finger domain, C3HC4 (zinc finger)"/>
    <property type="match status" value="1"/>
</dbReference>
<evidence type="ECO:0000259" key="6">
    <source>
        <dbReference type="PROSITE" id="PS50089"/>
    </source>
</evidence>
<evidence type="ECO:0000256" key="1">
    <source>
        <dbReference type="ARBA" id="ARBA00022723"/>
    </source>
</evidence>
<evidence type="ECO:0000313" key="8">
    <source>
        <dbReference type="Ensembl" id="ENSACLP00000015190.2"/>
    </source>
</evidence>
<dbReference type="SMART" id="SM00184">
    <property type="entry name" value="RING"/>
    <property type="match status" value="1"/>
</dbReference>
<protein>
    <submittedName>
        <fullName evidence="8">Uncharacterized protein</fullName>
    </submittedName>
</protein>
<dbReference type="PANTHER" id="PTHR14187:SF5">
    <property type="entry name" value="HEAT SHOCK 70 KDA PROTEIN 12A"/>
    <property type="match status" value="1"/>
</dbReference>
<reference evidence="8" key="3">
    <citation type="submission" date="2025-09" db="UniProtKB">
        <authorList>
            <consortium name="Ensembl"/>
        </authorList>
    </citation>
    <scope>IDENTIFICATION</scope>
</reference>
<evidence type="ECO:0000256" key="5">
    <source>
        <dbReference type="SAM" id="Coils"/>
    </source>
</evidence>
<dbReference type="Pfam" id="PF15227">
    <property type="entry name" value="zf-C3HC4_4"/>
    <property type="match status" value="1"/>
</dbReference>
<dbReference type="SUPFAM" id="SSF57850">
    <property type="entry name" value="RING/U-box"/>
    <property type="match status" value="1"/>
</dbReference>
<dbReference type="PROSITE" id="PS00518">
    <property type="entry name" value="ZF_RING_1"/>
    <property type="match status" value="1"/>
</dbReference>
<dbReference type="Gene3D" id="4.10.830.40">
    <property type="match status" value="1"/>
</dbReference>
<dbReference type="GeneTree" id="ENSGT00940000154551"/>
<dbReference type="PANTHER" id="PTHR14187">
    <property type="entry name" value="ALPHA KINASE/ELONGATION FACTOR 2 KINASE"/>
    <property type="match status" value="1"/>
</dbReference>
<accession>A0A3P8PDU2</accession>
<feature type="domain" description="B box-type" evidence="7">
    <location>
        <begin position="142"/>
        <end position="182"/>
    </location>
</feature>
<keyword evidence="3" id="KW-0862">Zinc</keyword>